<comment type="caution">
    <text evidence="1">The sequence shown here is derived from an EMBL/GenBank/DDBJ whole genome shotgun (WGS) entry which is preliminary data.</text>
</comment>
<evidence type="ECO:0000313" key="2">
    <source>
        <dbReference type="Proteomes" id="UP000562682"/>
    </source>
</evidence>
<accession>A0A8H5TUK2</accession>
<reference evidence="1 2" key="1">
    <citation type="submission" date="2020-05" db="EMBL/GenBank/DDBJ databases">
        <title>Identification and distribution of gene clusters putatively required for synthesis of sphingolipid metabolism inhibitors in phylogenetically diverse species of the filamentous fungus Fusarium.</title>
        <authorList>
            <person name="Kim H.-S."/>
            <person name="Busman M."/>
            <person name="Brown D.W."/>
            <person name="Divon H."/>
            <person name="Uhlig S."/>
            <person name="Proctor R.H."/>
        </authorList>
    </citation>
    <scope>NUCLEOTIDE SEQUENCE [LARGE SCALE GENOMIC DNA]</scope>
    <source>
        <strain evidence="1 2">NRRL 25311</strain>
    </source>
</reference>
<dbReference type="EMBL" id="JAAOAK010000313">
    <property type="protein sequence ID" value="KAF5674692.1"/>
    <property type="molecule type" value="Genomic_DNA"/>
</dbReference>
<dbReference type="Proteomes" id="UP000562682">
    <property type="component" value="Unassembled WGS sequence"/>
</dbReference>
<sequence>MAAVTSEDRINRFKEWLGAKAAPQGAVGLKPGSSLLLASALHGLARRAKCHMLTDIEEKAVKGFETVADSEDELVAIGEICSEAKAAAHSSTFAAFSAPNAIMTLSEDVPLTREQFDDQIRMLGRETVEQPHIRAVTIDQVHSVGKIDETPEFTSATSALGRCVTMFVDPKANADPATNSAALAVRLQPSIFKCYRRSGELGKDEVYFTWGFGDDAKRQRSHRTPEFGSVVTDTVRDFPSNTPALEYGTVRKAVAGTAVCWEADHSSSAWYDKLILAMREASRLAADLAHDVGNDALNELIGMLPAFSQYSEMVFWIENIAMVITALLEWLRNKHDKVAEHNYGFSVEFLRNWIGREGYLNFDFNGGGQGRHSMFVKPSVVNAFGP</sequence>
<proteinExistence type="predicted"/>
<keyword evidence="2" id="KW-1185">Reference proteome</keyword>
<name>A0A8H5TUK2_9HYPO</name>
<protein>
    <submittedName>
        <fullName evidence="1">Uncharacterized protein</fullName>
    </submittedName>
</protein>
<organism evidence="1 2">
    <name type="scientific">Fusarium denticulatum</name>
    <dbReference type="NCBI Taxonomy" id="48507"/>
    <lineage>
        <taxon>Eukaryota</taxon>
        <taxon>Fungi</taxon>
        <taxon>Dikarya</taxon>
        <taxon>Ascomycota</taxon>
        <taxon>Pezizomycotina</taxon>
        <taxon>Sordariomycetes</taxon>
        <taxon>Hypocreomycetidae</taxon>
        <taxon>Hypocreales</taxon>
        <taxon>Nectriaceae</taxon>
        <taxon>Fusarium</taxon>
        <taxon>Fusarium fujikuroi species complex</taxon>
    </lineage>
</organism>
<gene>
    <name evidence="1" type="ORF">FDENT_9948</name>
</gene>
<dbReference type="AlphaFoldDB" id="A0A8H5TUK2"/>
<evidence type="ECO:0000313" key="1">
    <source>
        <dbReference type="EMBL" id="KAF5674692.1"/>
    </source>
</evidence>